<comment type="caution">
    <text evidence="1">The sequence shown here is derived from an EMBL/GenBank/DDBJ whole genome shotgun (WGS) entry which is preliminary data.</text>
</comment>
<proteinExistence type="predicted"/>
<dbReference type="Proteomes" id="UP000030993">
    <property type="component" value="Unassembled WGS sequence"/>
</dbReference>
<accession>A0A0B2JRE0</accession>
<gene>
    <name evidence="1" type="ORF">NZ47_11970</name>
</gene>
<name>A0A0B2JRE0_9FIRM</name>
<evidence type="ECO:0000313" key="1">
    <source>
        <dbReference type="EMBL" id="KHM50925.1"/>
    </source>
</evidence>
<evidence type="ECO:0000313" key="2">
    <source>
        <dbReference type="Proteomes" id="UP000030993"/>
    </source>
</evidence>
<dbReference type="EMBL" id="JSCE01000219">
    <property type="protein sequence ID" value="KHM50925.1"/>
    <property type="molecule type" value="Genomic_DNA"/>
</dbReference>
<dbReference type="AlphaFoldDB" id="A0A0B2JRE0"/>
<dbReference type="STRING" id="82374.NZ47_11970"/>
<dbReference type="RefSeq" id="WP_039211159.1">
    <property type="nucleotide sequence ID" value="NZ_JSCE01000219.1"/>
</dbReference>
<reference evidence="1 2" key="1">
    <citation type="journal article" date="2013" name="PLoS ONE">
        <title>Identification and characterization of three novel lipases belonging to families II and V from Anaerovibrio lipolyticus 5ST.</title>
        <authorList>
            <person name="Prive F."/>
            <person name="Kaderbhai N.N."/>
            <person name="Girdwood S."/>
            <person name="Worgan H.J."/>
            <person name="Pinloche E."/>
            <person name="Scollan N.D."/>
            <person name="Huws S.A."/>
            <person name="Newbold C.J."/>
        </authorList>
    </citation>
    <scope>NUCLEOTIDE SEQUENCE [LARGE SCALE GENOMIC DNA]</scope>
    <source>
        <strain evidence="1 2">5S</strain>
    </source>
</reference>
<keyword evidence="2" id="KW-1185">Reference proteome</keyword>
<sequence length="71" mass="8189">MDEQELDLLYELLHKFKTKEISCVCRHSPECKYKGKAGECHILSIMEDVWERRQASGSNKEHKGSCSEGCE</sequence>
<protein>
    <submittedName>
        <fullName evidence="1">Uncharacterized protein</fullName>
    </submittedName>
</protein>
<organism evidence="1 2">
    <name type="scientific">Anaerovibrio lipolyticus</name>
    <dbReference type="NCBI Taxonomy" id="82374"/>
    <lineage>
        <taxon>Bacteria</taxon>
        <taxon>Bacillati</taxon>
        <taxon>Bacillota</taxon>
        <taxon>Negativicutes</taxon>
        <taxon>Selenomonadales</taxon>
        <taxon>Selenomonadaceae</taxon>
        <taxon>Anaerovibrio</taxon>
    </lineage>
</organism>